<comment type="caution">
    <text evidence="1">The sequence shown here is derived from an EMBL/GenBank/DDBJ whole genome shotgun (WGS) entry which is preliminary data.</text>
</comment>
<keyword evidence="2" id="KW-1185">Reference proteome</keyword>
<proteinExistence type="predicted"/>
<evidence type="ECO:0000313" key="1">
    <source>
        <dbReference type="EMBL" id="KAK9006189.1"/>
    </source>
</evidence>
<accession>A0ABR2R092</accession>
<gene>
    <name evidence="1" type="ORF">V6N11_035234</name>
</gene>
<dbReference type="Gene3D" id="2.60.120.620">
    <property type="entry name" value="q2cbj1_9rhob like domain"/>
    <property type="match status" value="1"/>
</dbReference>
<organism evidence="1 2">
    <name type="scientific">Hibiscus sabdariffa</name>
    <name type="common">roselle</name>
    <dbReference type="NCBI Taxonomy" id="183260"/>
    <lineage>
        <taxon>Eukaryota</taxon>
        <taxon>Viridiplantae</taxon>
        <taxon>Streptophyta</taxon>
        <taxon>Embryophyta</taxon>
        <taxon>Tracheophyta</taxon>
        <taxon>Spermatophyta</taxon>
        <taxon>Magnoliopsida</taxon>
        <taxon>eudicotyledons</taxon>
        <taxon>Gunneridae</taxon>
        <taxon>Pentapetalae</taxon>
        <taxon>rosids</taxon>
        <taxon>malvids</taxon>
        <taxon>Malvales</taxon>
        <taxon>Malvaceae</taxon>
        <taxon>Malvoideae</taxon>
        <taxon>Hibiscus</taxon>
    </lineage>
</organism>
<evidence type="ECO:0000313" key="2">
    <source>
        <dbReference type="Proteomes" id="UP001396334"/>
    </source>
</evidence>
<dbReference type="EMBL" id="JBBPBN010000029">
    <property type="protein sequence ID" value="KAK9006189.1"/>
    <property type="molecule type" value="Genomic_DNA"/>
</dbReference>
<name>A0ABR2R092_9ROSI</name>
<sequence>MTGSNTQVPEYAYDLCGNNHESSEKHRTCEPVGAFPLYRFAHTSKYDKDNGFYPPVHHPPLYPGFSGLQPPMHPTTSMPLRPQVNYPPRGRTPFSPFVQPPTNEEEAYYPIPPSPQQAEINGSILQMKIGISYVPLITLVLLNSLGTLGFLSSEECDHLITLATDKLEKAMVADNGSGESIESEVQTSSGMFFKKARVL</sequence>
<protein>
    <submittedName>
        <fullName evidence="1">Uncharacterized protein</fullName>
    </submittedName>
</protein>
<reference evidence="1 2" key="1">
    <citation type="journal article" date="2024" name="G3 (Bethesda)">
        <title>Genome assembly of Hibiscus sabdariffa L. provides insights into metabolisms of medicinal natural products.</title>
        <authorList>
            <person name="Kim T."/>
        </authorList>
    </citation>
    <scope>NUCLEOTIDE SEQUENCE [LARGE SCALE GENOMIC DNA]</scope>
    <source>
        <strain evidence="1">TK-2024</strain>
        <tissue evidence="1">Old leaves</tissue>
    </source>
</reference>
<dbReference type="Proteomes" id="UP001396334">
    <property type="component" value="Unassembled WGS sequence"/>
</dbReference>